<comment type="caution">
    <text evidence="1">The sequence shown here is derived from an EMBL/GenBank/DDBJ whole genome shotgun (WGS) entry which is preliminary data.</text>
</comment>
<evidence type="ECO:0008006" key="3">
    <source>
        <dbReference type="Google" id="ProtNLM"/>
    </source>
</evidence>
<protein>
    <recommendedName>
        <fullName evidence="3">Mor transcription activator domain-containing protein</fullName>
    </recommendedName>
</protein>
<dbReference type="EMBL" id="QFXD01000223">
    <property type="protein sequence ID" value="RDH89286.1"/>
    <property type="molecule type" value="Genomic_DNA"/>
</dbReference>
<evidence type="ECO:0000313" key="2">
    <source>
        <dbReference type="Proteomes" id="UP000255508"/>
    </source>
</evidence>
<evidence type="ECO:0000313" key="1">
    <source>
        <dbReference type="EMBL" id="RDH89286.1"/>
    </source>
</evidence>
<dbReference type="AlphaFoldDB" id="A0A370DV18"/>
<dbReference type="InterPro" id="IPR009057">
    <property type="entry name" value="Homeodomain-like_sf"/>
</dbReference>
<dbReference type="SUPFAM" id="SSF46689">
    <property type="entry name" value="Homeodomain-like"/>
    <property type="match status" value="1"/>
</dbReference>
<dbReference type="Proteomes" id="UP000255508">
    <property type="component" value="Unassembled WGS sequence"/>
</dbReference>
<sequence length="36" mass="4127">MIFADFSGNNHDQVCLKWGISRRTLQRIVADSYGAR</sequence>
<organism evidence="1 2">
    <name type="scientific">endosymbiont of Lamellibrachia luymesi</name>
    <dbReference type="NCBI Taxonomy" id="2200907"/>
    <lineage>
        <taxon>Bacteria</taxon>
        <taxon>Pseudomonadati</taxon>
        <taxon>Pseudomonadota</taxon>
        <taxon>Gammaproteobacteria</taxon>
        <taxon>sulfur-oxidizing symbionts</taxon>
    </lineage>
</organism>
<reference evidence="1 2" key="1">
    <citation type="journal article" date="2018" name="ISME J.">
        <title>Endosymbiont genomes yield clues of tubeworm success.</title>
        <authorList>
            <person name="Li Y."/>
            <person name="Liles M.R."/>
            <person name="Halanych K.M."/>
        </authorList>
    </citation>
    <scope>NUCLEOTIDE SEQUENCE [LARGE SCALE GENOMIC DNA]</scope>
    <source>
        <strain evidence="1">A1422</strain>
    </source>
</reference>
<accession>A0A370DV18</accession>
<gene>
    <name evidence="1" type="ORF">DIZ79_12465</name>
</gene>
<name>A0A370DV18_9GAMM</name>
<proteinExistence type="predicted"/>
<dbReference type="Gene3D" id="1.10.10.60">
    <property type="entry name" value="Homeodomain-like"/>
    <property type="match status" value="1"/>
</dbReference>